<dbReference type="InterPro" id="IPR004821">
    <property type="entry name" value="Cyt_trans-like"/>
</dbReference>
<evidence type="ECO:0000256" key="1">
    <source>
        <dbReference type="ARBA" id="ARBA00022490"/>
    </source>
</evidence>
<dbReference type="CDD" id="cd02163">
    <property type="entry name" value="PPAT"/>
    <property type="match status" value="1"/>
</dbReference>
<dbReference type="InterPro" id="IPR001980">
    <property type="entry name" value="PPAT"/>
</dbReference>
<keyword evidence="1 9" id="KW-0963">Cytoplasm</keyword>
<evidence type="ECO:0000256" key="3">
    <source>
        <dbReference type="ARBA" id="ARBA00022695"/>
    </source>
</evidence>
<keyword evidence="12" id="KW-1185">Reference proteome</keyword>
<comment type="cofactor">
    <cofactor evidence="9">
        <name>Mg(2+)</name>
        <dbReference type="ChEBI" id="CHEBI:18420"/>
    </cofactor>
</comment>
<reference evidence="11 12" key="1">
    <citation type="submission" date="2020-07" db="EMBL/GenBank/DDBJ databases">
        <title>Thermoactinomyces phylogeny.</title>
        <authorList>
            <person name="Dunlap C."/>
        </authorList>
    </citation>
    <scope>NUCLEOTIDE SEQUENCE [LARGE SCALE GENOMIC DNA]</scope>
    <source>
        <strain evidence="11 12">AMNI-1</strain>
    </source>
</reference>
<name>A0A7W1XSD6_9BACL</name>
<dbReference type="PANTHER" id="PTHR21342">
    <property type="entry name" value="PHOSPHOPANTETHEINE ADENYLYLTRANSFERASE"/>
    <property type="match status" value="1"/>
</dbReference>
<dbReference type="Proteomes" id="UP000538292">
    <property type="component" value="Unassembled WGS sequence"/>
</dbReference>
<evidence type="ECO:0000259" key="10">
    <source>
        <dbReference type="Pfam" id="PF01467"/>
    </source>
</evidence>
<organism evidence="11 12">
    <name type="scientific">Thermoactinomyces mirandus</name>
    <dbReference type="NCBI Taxonomy" id="2756294"/>
    <lineage>
        <taxon>Bacteria</taxon>
        <taxon>Bacillati</taxon>
        <taxon>Bacillota</taxon>
        <taxon>Bacilli</taxon>
        <taxon>Bacillales</taxon>
        <taxon>Thermoactinomycetaceae</taxon>
        <taxon>Thermoactinomyces</taxon>
    </lineage>
</organism>
<evidence type="ECO:0000313" key="11">
    <source>
        <dbReference type="EMBL" id="MBA4602413.1"/>
    </source>
</evidence>
<proteinExistence type="inferred from homology"/>
<evidence type="ECO:0000256" key="6">
    <source>
        <dbReference type="ARBA" id="ARBA00022842"/>
    </source>
</evidence>
<dbReference type="PRINTS" id="PR01020">
    <property type="entry name" value="LPSBIOSNTHSS"/>
</dbReference>
<feature type="domain" description="Cytidyltransferase-like" evidence="10">
    <location>
        <begin position="6"/>
        <end position="134"/>
    </location>
</feature>
<dbReference type="GO" id="GO:0005737">
    <property type="term" value="C:cytoplasm"/>
    <property type="evidence" value="ECO:0007669"/>
    <property type="project" value="UniProtKB-SubCell"/>
</dbReference>
<dbReference type="SUPFAM" id="SSF52374">
    <property type="entry name" value="Nucleotidylyl transferase"/>
    <property type="match status" value="1"/>
</dbReference>
<evidence type="ECO:0000256" key="9">
    <source>
        <dbReference type="HAMAP-Rule" id="MF_00151"/>
    </source>
</evidence>
<feature type="binding site" evidence="9">
    <location>
        <begin position="89"/>
        <end position="91"/>
    </location>
    <ligand>
        <name>ATP</name>
        <dbReference type="ChEBI" id="CHEBI:30616"/>
    </ligand>
</feature>
<protein>
    <recommendedName>
        <fullName evidence="9">Phosphopantetheine adenylyltransferase</fullName>
        <ecNumber evidence="9">2.7.7.3</ecNumber>
    </recommendedName>
    <alternativeName>
        <fullName evidence="9">Dephospho-CoA pyrophosphorylase</fullName>
    </alternativeName>
    <alternativeName>
        <fullName evidence="9">Pantetheine-phosphate adenylyltransferase</fullName>
        <shortName evidence="9">PPAT</shortName>
    </alternativeName>
</protein>
<feature type="binding site" evidence="9">
    <location>
        <position position="18"/>
    </location>
    <ligand>
        <name>ATP</name>
        <dbReference type="ChEBI" id="CHEBI:30616"/>
    </ligand>
</feature>
<comment type="caution">
    <text evidence="11">The sequence shown here is derived from an EMBL/GenBank/DDBJ whole genome shotgun (WGS) entry which is preliminary data.</text>
</comment>
<dbReference type="EMBL" id="JACEOL010000030">
    <property type="protein sequence ID" value="MBA4602413.1"/>
    <property type="molecule type" value="Genomic_DNA"/>
</dbReference>
<evidence type="ECO:0000256" key="2">
    <source>
        <dbReference type="ARBA" id="ARBA00022679"/>
    </source>
</evidence>
<sequence>MMKVAVYPGSFDPITYGHLDIIQRGSKVFDKIIVAILVNSSKKPLFTVEERIRLIEEATVHMPYIEVESFDGLLVDYLRKKNPHAILRGLRAISDFEYELQVASINRKLNEKVETFFLMTSNEYSFISSSMVKEVVRYGANVKDLVPEHVELALRKKFNLECPAD</sequence>
<comment type="subcellular location">
    <subcellularLocation>
        <location evidence="9">Cytoplasm</location>
    </subcellularLocation>
</comment>
<keyword evidence="3 9" id="KW-0548">Nucleotidyltransferase</keyword>
<dbReference type="EC" id="2.7.7.3" evidence="9"/>
<comment type="subunit">
    <text evidence="9">Homohexamer.</text>
</comment>
<dbReference type="Gene3D" id="3.40.50.620">
    <property type="entry name" value="HUPs"/>
    <property type="match status" value="1"/>
</dbReference>
<dbReference type="PANTHER" id="PTHR21342:SF1">
    <property type="entry name" value="PHOSPHOPANTETHEINE ADENYLYLTRANSFERASE"/>
    <property type="match status" value="1"/>
</dbReference>
<keyword evidence="5 9" id="KW-0067">ATP-binding</keyword>
<dbReference type="FunFam" id="3.40.50.620:FF:000012">
    <property type="entry name" value="Phosphopantetheine adenylyltransferase"/>
    <property type="match status" value="1"/>
</dbReference>
<feature type="binding site" evidence="9">
    <location>
        <begin position="124"/>
        <end position="130"/>
    </location>
    <ligand>
        <name>ATP</name>
        <dbReference type="ChEBI" id="CHEBI:30616"/>
    </ligand>
</feature>
<feature type="binding site" evidence="9">
    <location>
        <position position="10"/>
    </location>
    <ligand>
        <name>substrate</name>
    </ligand>
</feature>
<evidence type="ECO:0000256" key="4">
    <source>
        <dbReference type="ARBA" id="ARBA00022741"/>
    </source>
</evidence>
<dbReference type="HAMAP" id="MF_00151">
    <property type="entry name" value="PPAT_bact"/>
    <property type="match status" value="1"/>
</dbReference>
<evidence type="ECO:0000256" key="7">
    <source>
        <dbReference type="ARBA" id="ARBA00022993"/>
    </source>
</evidence>
<dbReference type="NCBIfam" id="TIGR00125">
    <property type="entry name" value="cyt_tran_rel"/>
    <property type="match status" value="1"/>
</dbReference>
<feature type="binding site" evidence="9">
    <location>
        <begin position="10"/>
        <end position="11"/>
    </location>
    <ligand>
        <name>ATP</name>
        <dbReference type="ChEBI" id="CHEBI:30616"/>
    </ligand>
</feature>
<keyword evidence="2 9" id="KW-0808">Transferase</keyword>
<keyword evidence="6 9" id="KW-0460">Magnesium</keyword>
<dbReference type="GO" id="GO:0004595">
    <property type="term" value="F:pantetheine-phosphate adenylyltransferase activity"/>
    <property type="evidence" value="ECO:0007669"/>
    <property type="project" value="UniProtKB-UniRule"/>
</dbReference>
<keyword evidence="7 9" id="KW-0173">Coenzyme A biosynthesis</keyword>
<dbReference type="GO" id="GO:0005524">
    <property type="term" value="F:ATP binding"/>
    <property type="evidence" value="ECO:0007669"/>
    <property type="project" value="UniProtKB-KW"/>
</dbReference>
<feature type="binding site" evidence="9">
    <location>
        <position position="74"/>
    </location>
    <ligand>
        <name>substrate</name>
    </ligand>
</feature>
<comment type="similarity">
    <text evidence="9">Belongs to the bacterial CoaD family.</text>
</comment>
<dbReference type="AlphaFoldDB" id="A0A7W1XSD6"/>
<dbReference type="GO" id="GO:0015937">
    <property type="term" value="P:coenzyme A biosynthetic process"/>
    <property type="evidence" value="ECO:0007669"/>
    <property type="project" value="UniProtKB-UniRule"/>
</dbReference>
<comment type="function">
    <text evidence="9">Reversibly transfers an adenylyl group from ATP to 4'-phosphopantetheine, yielding dephospho-CoA (dPCoA) and pyrophosphate.</text>
</comment>
<keyword evidence="4 9" id="KW-0547">Nucleotide-binding</keyword>
<feature type="binding site" evidence="9">
    <location>
        <position position="42"/>
    </location>
    <ligand>
        <name>substrate</name>
    </ligand>
</feature>
<dbReference type="NCBIfam" id="TIGR01510">
    <property type="entry name" value="coaD_prev_kdtB"/>
    <property type="match status" value="1"/>
</dbReference>
<comment type="catalytic activity">
    <reaction evidence="8 9">
        <text>(R)-4'-phosphopantetheine + ATP + H(+) = 3'-dephospho-CoA + diphosphate</text>
        <dbReference type="Rhea" id="RHEA:19801"/>
        <dbReference type="ChEBI" id="CHEBI:15378"/>
        <dbReference type="ChEBI" id="CHEBI:30616"/>
        <dbReference type="ChEBI" id="CHEBI:33019"/>
        <dbReference type="ChEBI" id="CHEBI:57328"/>
        <dbReference type="ChEBI" id="CHEBI:61723"/>
        <dbReference type="EC" id="2.7.7.3"/>
    </reaction>
</comment>
<dbReference type="Pfam" id="PF01467">
    <property type="entry name" value="CTP_transf_like"/>
    <property type="match status" value="1"/>
</dbReference>
<comment type="pathway">
    <text evidence="9">Cofactor biosynthesis; coenzyme A biosynthesis; CoA from (R)-pantothenate: step 4/5.</text>
</comment>
<accession>A0A7W1XSD6</accession>
<feature type="site" description="Transition state stabilizer" evidence="9">
    <location>
        <position position="18"/>
    </location>
</feature>
<evidence type="ECO:0000313" key="12">
    <source>
        <dbReference type="Proteomes" id="UP000538292"/>
    </source>
</evidence>
<gene>
    <name evidence="9 11" type="primary">coaD</name>
    <name evidence="11" type="ORF">H2C83_08810</name>
</gene>
<evidence type="ECO:0000256" key="5">
    <source>
        <dbReference type="ARBA" id="ARBA00022840"/>
    </source>
</evidence>
<feature type="binding site" evidence="9">
    <location>
        <position position="99"/>
    </location>
    <ligand>
        <name>ATP</name>
        <dbReference type="ChEBI" id="CHEBI:30616"/>
    </ligand>
</feature>
<evidence type="ECO:0000256" key="8">
    <source>
        <dbReference type="ARBA" id="ARBA00029346"/>
    </source>
</evidence>
<dbReference type="InterPro" id="IPR014729">
    <property type="entry name" value="Rossmann-like_a/b/a_fold"/>
</dbReference>
<feature type="binding site" evidence="9">
    <location>
        <position position="88"/>
    </location>
    <ligand>
        <name>substrate</name>
    </ligand>
</feature>
<dbReference type="UniPathway" id="UPA00241">
    <property type="reaction ID" value="UER00355"/>
</dbReference>